<reference evidence="3" key="1">
    <citation type="submission" date="2016-10" db="EMBL/GenBank/DDBJ databases">
        <authorList>
            <person name="Varghese N."/>
            <person name="Submissions S."/>
        </authorList>
    </citation>
    <scope>NUCLEOTIDE SEQUENCE [LARGE SCALE GENOMIC DNA]</scope>
    <source>
        <strain evidence="3">SP</strain>
    </source>
</reference>
<dbReference type="InterPro" id="IPR036388">
    <property type="entry name" value="WH-like_DNA-bd_sf"/>
</dbReference>
<evidence type="ECO:0000313" key="2">
    <source>
        <dbReference type="EMBL" id="SDZ22733.1"/>
    </source>
</evidence>
<accession>A0A1H3RB35</accession>
<dbReference type="SUPFAM" id="SSF46785">
    <property type="entry name" value="Winged helix' DNA-binding domain"/>
    <property type="match status" value="1"/>
</dbReference>
<keyword evidence="3" id="KW-1185">Reference proteome</keyword>
<sequence length="145" mass="17258">MEKKLARLKKSMTKHVFKDLSFSAEHQNAVRERLQRRYPFISYSDNTLWTIFTSIEHHPKHGFDILQILFHKGDMTFHRQEGYLYTLLHTFESRGFIKGEWSREKDKWKKYYFLTNKGKKALHKAAQKQKAPSLKNILEGGLAET</sequence>
<feature type="domain" description="Transcription regulator PadR N-terminal" evidence="1">
    <location>
        <begin position="54"/>
        <end position="124"/>
    </location>
</feature>
<dbReference type="NCBIfam" id="NF006931">
    <property type="entry name" value="PRK09416.1"/>
    <property type="match status" value="1"/>
</dbReference>
<dbReference type="Proteomes" id="UP000198935">
    <property type="component" value="Unassembled WGS sequence"/>
</dbReference>
<organism evidence="2 3">
    <name type="scientific">Evansella caseinilytica</name>
    <dbReference type="NCBI Taxonomy" id="1503961"/>
    <lineage>
        <taxon>Bacteria</taxon>
        <taxon>Bacillati</taxon>
        <taxon>Bacillota</taxon>
        <taxon>Bacilli</taxon>
        <taxon>Bacillales</taxon>
        <taxon>Bacillaceae</taxon>
        <taxon>Evansella</taxon>
    </lineage>
</organism>
<proteinExistence type="predicted"/>
<dbReference type="Pfam" id="PF03551">
    <property type="entry name" value="PadR"/>
    <property type="match status" value="1"/>
</dbReference>
<protein>
    <submittedName>
        <fullName evidence="2">Transcriptional regulator PadR-like family protein</fullName>
    </submittedName>
</protein>
<evidence type="ECO:0000313" key="3">
    <source>
        <dbReference type="Proteomes" id="UP000198935"/>
    </source>
</evidence>
<evidence type="ECO:0000259" key="1">
    <source>
        <dbReference type="Pfam" id="PF03551"/>
    </source>
</evidence>
<dbReference type="AlphaFoldDB" id="A0A1H3RB35"/>
<dbReference type="PANTHER" id="PTHR33169">
    <property type="entry name" value="PADR-FAMILY TRANSCRIPTIONAL REGULATOR"/>
    <property type="match status" value="1"/>
</dbReference>
<dbReference type="OrthoDB" id="2440228at2"/>
<dbReference type="InterPro" id="IPR052509">
    <property type="entry name" value="Metal_resp_DNA-bind_regulator"/>
</dbReference>
<dbReference type="Gene3D" id="1.10.10.10">
    <property type="entry name" value="Winged helix-like DNA-binding domain superfamily/Winged helix DNA-binding domain"/>
    <property type="match status" value="1"/>
</dbReference>
<dbReference type="STRING" id="1503961.SAMN05421736_10818"/>
<name>A0A1H3RB35_9BACI</name>
<dbReference type="InterPro" id="IPR005149">
    <property type="entry name" value="Tscrpt_reg_PadR_N"/>
</dbReference>
<gene>
    <name evidence="2" type="ORF">SAMN05421736_10818</name>
</gene>
<dbReference type="PANTHER" id="PTHR33169:SF14">
    <property type="entry name" value="TRANSCRIPTIONAL REGULATOR RV3488"/>
    <property type="match status" value="1"/>
</dbReference>
<dbReference type="EMBL" id="FNPI01000008">
    <property type="protein sequence ID" value="SDZ22733.1"/>
    <property type="molecule type" value="Genomic_DNA"/>
</dbReference>
<dbReference type="InterPro" id="IPR036390">
    <property type="entry name" value="WH_DNA-bd_sf"/>
</dbReference>